<evidence type="ECO:0000313" key="2">
    <source>
        <dbReference type="EMBL" id="CAK7324540.1"/>
    </source>
</evidence>
<organism evidence="2 3">
    <name type="scientific">Dovyalis caffra</name>
    <dbReference type="NCBI Taxonomy" id="77055"/>
    <lineage>
        <taxon>Eukaryota</taxon>
        <taxon>Viridiplantae</taxon>
        <taxon>Streptophyta</taxon>
        <taxon>Embryophyta</taxon>
        <taxon>Tracheophyta</taxon>
        <taxon>Spermatophyta</taxon>
        <taxon>Magnoliopsida</taxon>
        <taxon>eudicotyledons</taxon>
        <taxon>Gunneridae</taxon>
        <taxon>Pentapetalae</taxon>
        <taxon>rosids</taxon>
        <taxon>fabids</taxon>
        <taxon>Malpighiales</taxon>
        <taxon>Salicaceae</taxon>
        <taxon>Flacourtieae</taxon>
        <taxon>Dovyalis</taxon>
    </lineage>
</organism>
<accession>A0AAV1QUR6</accession>
<protein>
    <submittedName>
        <fullName evidence="2">Uncharacterized protein</fullName>
    </submittedName>
</protein>
<dbReference type="Proteomes" id="UP001314170">
    <property type="component" value="Unassembled WGS sequence"/>
</dbReference>
<feature type="compositionally biased region" description="Polar residues" evidence="1">
    <location>
        <begin position="80"/>
        <end position="91"/>
    </location>
</feature>
<evidence type="ECO:0000313" key="3">
    <source>
        <dbReference type="Proteomes" id="UP001314170"/>
    </source>
</evidence>
<evidence type="ECO:0000256" key="1">
    <source>
        <dbReference type="SAM" id="MobiDB-lite"/>
    </source>
</evidence>
<dbReference type="EMBL" id="CAWUPB010000351">
    <property type="protein sequence ID" value="CAK7324540.1"/>
    <property type="molecule type" value="Genomic_DNA"/>
</dbReference>
<keyword evidence="3" id="KW-1185">Reference proteome</keyword>
<feature type="compositionally biased region" description="Basic and acidic residues" evidence="1">
    <location>
        <begin position="61"/>
        <end position="79"/>
    </location>
</feature>
<proteinExistence type="predicted"/>
<sequence>MEKEEQALELERRRLARLQMTRKPMADQSYFGHCVHNKFSLPSAEHFGHLLDVMNSDDSPTDDKFRHKDTNHSDHDRPKSYTNDGLKNYSTQEHKGRITKRKKIPKRKKRVPSRQISALRLGYSS</sequence>
<feature type="region of interest" description="Disordered" evidence="1">
    <location>
        <begin position="52"/>
        <end position="125"/>
    </location>
</feature>
<gene>
    <name evidence="2" type="ORF">DCAF_LOCUS2188</name>
</gene>
<feature type="compositionally biased region" description="Basic residues" evidence="1">
    <location>
        <begin position="97"/>
        <end position="112"/>
    </location>
</feature>
<reference evidence="2 3" key="1">
    <citation type="submission" date="2024-01" db="EMBL/GenBank/DDBJ databases">
        <authorList>
            <person name="Waweru B."/>
        </authorList>
    </citation>
    <scope>NUCLEOTIDE SEQUENCE [LARGE SCALE GENOMIC DNA]</scope>
</reference>
<comment type="caution">
    <text evidence="2">The sequence shown here is derived from an EMBL/GenBank/DDBJ whole genome shotgun (WGS) entry which is preliminary data.</text>
</comment>
<name>A0AAV1QUR6_9ROSI</name>
<dbReference type="AlphaFoldDB" id="A0AAV1QUR6"/>